<feature type="domain" description="Aspartate/glutamate/uridylate kinase" evidence="11">
    <location>
        <begin position="4"/>
        <end position="206"/>
    </location>
</feature>
<dbReference type="Pfam" id="PF00696">
    <property type="entry name" value="AA_kinase"/>
    <property type="match status" value="1"/>
</dbReference>
<gene>
    <name evidence="12" type="ORF">CO030_01280</name>
</gene>
<evidence type="ECO:0000256" key="9">
    <source>
        <dbReference type="ARBA" id="ARBA00022975"/>
    </source>
</evidence>
<protein>
    <recommendedName>
        <fullName evidence="3">UMP kinase</fullName>
        <ecNumber evidence="3">2.7.4.22</ecNumber>
    </recommendedName>
    <alternativeName>
        <fullName evidence="10">Uridine monophosphate kinase</fullName>
    </alternativeName>
</protein>
<dbReference type="SUPFAM" id="SSF53633">
    <property type="entry name" value="Carbamate kinase-like"/>
    <property type="match status" value="1"/>
</dbReference>
<dbReference type="EC" id="2.7.4.22" evidence="3"/>
<evidence type="ECO:0000256" key="2">
    <source>
        <dbReference type="ARBA" id="ARBA00007614"/>
    </source>
</evidence>
<evidence type="ECO:0000313" key="13">
    <source>
        <dbReference type="Proteomes" id="UP000231456"/>
    </source>
</evidence>
<proteinExistence type="inferred from homology"/>
<dbReference type="PANTHER" id="PTHR42833">
    <property type="entry name" value="URIDYLATE KINASE"/>
    <property type="match status" value="1"/>
</dbReference>
<dbReference type="InterPro" id="IPR011818">
    <property type="entry name" value="Uridylate_kinase_arch/spir"/>
</dbReference>
<comment type="caution">
    <text evidence="12">The sequence shown here is derived from an EMBL/GenBank/DDBJ whole genome shotgun (WGS) entry which is preliminary data.</text>
</comment>
<comment type="similarity">
    <text evidence="2">Belongs to the UMP kinase family.</text>
</comment>
<keyword evidence="8" id="KW-0067">ATP-binding</keyword>
<evidence type="ECO:0000256" key="1">
    <source>
        <dbReference type="ARBA" id="ARBA00004791"/>
    </source>
</evidence>
<accession>A0A2M8FAQ1</accession>
<dbReference type="NCBIfam" id="TIGR02076">
    <property type="entry name" value="pyrH_arch"/>
    <property type="match status" value="1"/>
</dbReference>
<name>A0A2M8FAQ1_9BACT</name>
<keyword evidence="4" id="KW-0963">Cytoplasm</keyword>
<dbReference type="Proteomes" id="UP000231456">
    <property type="component" value="Unassembled WGS sequence"/>
</dbReference>
<comment type="pathway">
    <text evidence="1">Pyrimidine metabolism; CTP biosynthesis via de novo pathway; UDP from UMP (UMPK route): step 1/1.</text>
</comment>
<keyword evidence="5" id="KW-0808">Transferase</keyword>
<keyword evidence="9" id="KW-0665">Pyrimidine biosynthesis</keyword>
<dbReference type="GO" id="GO:0006225">
    <property type="term" value="P:UDP biosynthetic process"/>
    <property type="evidence" value="ECO:0007669"/>
    <property type="project" value="TreeGrafter"/>
</dbReference>
<evidence type="ECO:0000256" key="8">
    <source>
        <dbReference type="ARBA" id="ARBA00022840"/>
    </source>
</evidence>
<evidence type="ECO:0000313" key="12">
    <source>
        <dbReference type="EMBL" id="PJC52749.1"/>
    </source>
</evidence>
<dbReference type="InterPro" id="IPR001048">
    <property type="entry name" value="Asp/Glu/Uridylate_kinase"/>
</dbReference>
<evidence type="ECO:0000256" key="10">
    <source>
        <dbReference type="ARBA" id="ARBA00032092"/>
    </source>
</evidence>
<keyword evidence="6" id="KW-0547">Nucleotide-binding</keyword>
<dbReference type="AlphaFoldDB" id="A0A2M8FAQ1"/>
<keyword evidence="7 12" id="KW-0418">Kinase</keyword>
<reference evidence="13" key="1">
    <citation type="submission" date="2017-09" db="EMBL/GenBank/DDBJ databases">
        <title>Depth-based differentiation of microbial function through sediment-hosted aquifers and enrichment of novel symbionts in the deep terrestrial subsurface.</title>
        <authorList>
            <person name="Probst A.J."/>
            <person name="Ladd B."/>
            <person name="Jarett J.K."/>
            <person name="Geller-Mcgrath D.E."/>
            <person name="Sieber C.M.K."/>
            <person name="Emerson J.B."/>
            <person name="Anantharaman K."/>
            <person name="Thomas B.C."/>
            <person name="Malmstrom R."/>
            <person name="Stieglmeier M."/>
            <person name="Klingl A."/>
            <person name="Woyke T."/>
            <person name="Ryan C.M."/>
            <person name="Banfield J.F."/>
        </authorList>
    </citation>
    <scope>NUCLEOTIDE SEQUENCE [LARGE SCALE GENOMIC DNA]</scope>
</reference>
<sequence>MAKKRIIISLGGSIIIPKTGFDPAFLKSLKSLLVSEVKKGNQFILIVGGGATARMYQDALRVVGKPTDTDLDWMGIETTRVNAMFVKLFFGDALTHKDILSDPRKKVNTSKPIIIAYGWKPGNSTDFCAVNFAKTYGASDVINLSNIEYVYDKDPAKHKDAKKIEQMAWGDFRKIVGNDWDPGANVPFDPIASKMAEKLGLRVSILRGTDLKEVKKAIGGKTFRGTVIY</sequence>
<evidence type="ECO:0000256" key="6">
    <source>
        <dbReference type="ARBA" id="ARBA00022741"/>
    </source>
</evidence>
<evidence type="ECO:0000256" key="7">
    <source>
        <dbReference type="ARBA" id="ARBA00022777"/>
    </source>
</evidence>
<evidence type="ECO:0000256" key="3">
    <source>
        <dbReference type="ARBA" id="ARBA00012899"/>
    </source>
</evidence>
<dbReference type="PANTHER" id="PTHR42833:SF4">
    <property type="entry name" value="URIDYLATE KINASE PUMPKIN, CHLOROPLASTIC"/>
    <property type="match status" value="1"/>
</dbReference>
<dbReference type="GO" id="GO:0033862">
    <property type="term" value="F:UMP kinase activity"/>
    <property type="evidence" value="ECO:0007669"/>
    <property type="project" value="UniProtKB-EC"/>
</dbReference>
<evidence type="ECO:0000259" key="11">
    <source>
        <dbReference type="Pfam" id="PF00696"/>
    </source>
</evidence>
<organism evidence="12 13">
    <name type="scientific">Candidatus Magasanikbacteria bacterium CG_4_9_14_0_2_um_filter_42_11</name>
    <dbReference type="NCBI Taxonomy" id="1974643"/>
    <lineage>
        <taxon>Bacteria</taxon>
        <taxon>Candidatus Magasanikiibacteriota</taxon>
    </lineage>
</organism>
<evidence type="ECO:0000256" key="5">
    <source>
        <dbReference type="ARBA" id="ARBA00022679"/>
    </source>
</evidence>
<dbReference type="InterPro" id="IPR036393">
    <property type="entry name" value="AceGlu_kinase-like_sf"/>
</dbReference>
<dbReference type="EMBL" id="PFRH01000046">
    <property type="protein sequence ID" value="PJC52749.1"/>
    <property type="molecule type" value="Genomic_DNA"/>
</dbReference>
<dbReference type="Gene3D" id="3.40.1160.10">
    <property type="entry name" value="Acetylglutamate kinase-like"/>
    <property type="match status" value="1"/>
</dbReference>
<evidence type="ECO:0000256" key="4">
    <source>
        <dbReference type="ARBA" id="ARBA00022490"/>
    </source>
</evidence>
<dbReference type="GO" id="GO:0005524">
    <property type="term" value="F:ATP binding"/>
    <property type="evidence" value="ECO:0007669"/>
    <property type="project" value="UniProtKB-KW"/>
</dbReference>